<sequence>MPPPHFEVCSHCGKHGFSALPDGNRVIPVVWSKEEALAWLESAEKKGVASLEFARQIRAEIVASSLSETLRNGDIEEALRASGVKLCIVRWQGRHHNGQ</sequence>
<organism evidence="1 2">
    <name type="scientific">Candidatus Zambryskibacteria bacterium RIFCSPLOWO2_01_FULL_45_21</name>
    <dbReference type="NCBI Taxonomy" id="1802761"/>
    <lineage>
        <taxon>Bacteria</taxon>
        <taxon>Candidatus Zambryskiibacteriota</taxon>
    </lineage>
</organism>
<proteinExistence type="predicted"/>
<gene>
    <name evidence="1" type="ORF">A3B14_03965</name>
</gene>
<dbReference type="AlphaFoldDB" id="A0A1G2U4H0"/>
<dbReference type="Proteomes" id="UP000176800">
    <property type="component" value="Unassembled WGS sequence"/>
</dbReference>
<protein>
    <submittedName>
        <fullName evidence="1">Uncharacterized protein</fullName>
    </submittedName>
</protein>
<comment type="caution">
    <text evidence="1">The sequence shown here is derived from an EMBL/GenBank/DDBJ whole genome shotgun (WGS) entry which is preliminary data.</text>
</comment>
<reference evidence="1 2" key="1">
    <citation type="journal article" date="2016" name="Nat. Commun.">
        <title>Thousands of microbial genomes shed light on interconnected biogeochemical processes in an aquifer system.</title>
        <authorList>
            <person name="Anantharaman K."/>
            <person name="Brown C.T."/>
            <person name="Hug L.A."/>
            <person name="Sharon I."/>
            <person name="Castelle C.J."/>
            <person name="Probst A.J."/>
            <person name="Thomas B.C."/>
            <person name="Singh A."/>
            <person name="Wilkins M.J."/>
            <person name="Karaoz U."/>
            <person name="Brodie E.L."/>
            <person name="Williams K.H."/>
            <person name="Hubbard S.S."/>
            <person name="Banfield J.F."/>
        </authorList>
    </citation>
    <scope>NUCLEOTIDE SEQUENCE [LARGE SCALE GENOMIC DNA]</scope>
</reference>
<name>A0A1G2U4H0_9BACT</name>
<accession>A0A1G2U4H0</accession>
<evidence type="ECO:0000313" key="2">
    <source>
        <dbReference type="Proteomes" id="UP000176800"/>
    </source>
</evidence>
<evidence type="ECO:0000313" key="1">
    <source>
        <dbReference type="EMBL" id="OHB03820.1"/>
    </source>
</evidence>
<dbReference type="EMBL" id="MHWE01000013">
    <property type="protein sequence ID" value="OHB03820.1"/>
    <property type="molecule type" value="Genomic_DNA"/>
</dbReference>